<dbReference type="Gene3D" id="1.10.1200.10">
    <property type="entry name" value="ACP-like"/>
    <property type="match status" value="1"/>
</dbReference>
<dbReference type="InterPro" id="IPR036736">
    <property type="entry name" value="ACP-like_sf"/>
</dbReference>
<keyword evidence="5" id="KW-1185">Reference proteome</keyword>
<organism evidence="4 5">
    <name type="scientific">Paractinoplanes rishiriensis</name>
    <dbReference type="NCBI Taxonomy" id="1050105"/>
    <lineage>
        <taxon>Bacteria</taxon>
        <taxon>Bacillati</taxon>
        <taxon>Actinomycetota</taxon>
        <taxon>Actinomycetes</taxon>
        <taxon>Micromonosporales</taxon>
        <taxon>Micromonosporaceae</taxon>
        <taxon>Paractinoplanes</taxon>
    </lineage>
</organism>
<gene>
    <name evidence="4" type="ORF">Ari01nite_04350</name>
</gene>
<dbReference type="SMART" id="SM00823">
    <property type="entry name" value="PKS_PP"/>
    <property type="match status" value="1"/>
</dbReference>
<dbReference type="GO" id="GO:0031177">
    <property type="term" value="F:phosphopantetheine binding"/>
    <property type="evidence" value="ECO:0007669"/>
    <property type="project" value="InterPro"/>
</dbReference>
<reference evidence="4" key="1">
    <citation type="submission" date="2021-01" db="EMBL/GenBank/DDBJ databases">
        <title>Whole genome shotgun sequence of Actinoplanes rishiriensis NBRC 108556.</title>
        <authorList>
            <person name="Komaki H."/>
            <person name="Tamura T."/>
        </authorList>
    </citation>
    <scope>NUCLEOTIDE SEQUENCE</scope>
    <source>
        <strain evidence="4">NBRC 108556</strain>
    </source>
</reference>
<keyword evidence="2" id="KW-0597">Phosphoprotein</keyword>
<sequence>MTAHLTLDDLKRIMREVAGADETVDFDADILDTTFLDLGYDSLALLETGSRIERDYAVALDDETVTGADTPRALLGAVNSQLPVA</sequence>
<accession>A0A919JQD3</accession>
<dbReference type="PROSITE" id="PS50075">
    <property type="entry name" value="CARRIER"/>
    <property type="match status" value="1"/>
</dbReference>
<dbReference type="InterPro" id="IPR020806">
    <property type="entry name" value="PKS_PP-bd"/>
</dbReference>
<protein>
    <submittedName>
        <fullName evidence="4">Actinorhodin polyketide synthase acyl carrier protein</fullName>
    </submittedName>
</protein>
<dbReference type="InterPro" id="IPR006162">
    <property type="entry name" value="Ppantetheine_attach_site"/>
</dbReference>
<keyword evidence="1" id="KW-0596">Phosphopantetheine</keyword>
<dbReference type="PROSITE" id="PS00012">
    <property type="entry name" value="PHOSPHOPANTETHEINE"/>
    <property type="match status" value="1"/>
</dbReference>
<dbReference type="Pfam" id="PF00550">
    <property type="entry name" value="PP-binding"/>
    <property type="match status" value="1"/>
</dbReference>
<dbReference type="RefSeq" id="WP_275410815.1">
    <property type="nucleotide sequence ID" value="NZ_BOMV01000005.1"/>
</dbReference>
<feature type="domain" description="Carrier" evidence="3">
    <location>
        <begin position="4"/>
        <end position="82"/>
    </location>
</feature>
<evidence type="ECO:0000259" key="3">
    <source>
        <dbReference type="PROSITE" id="PS50075"/>
    </source>
</evidence>
<evidence type="ECO:0000256" key="1">
    <source>
        <dbReference type="ARBA" id="ARBA00022450"/>
    </source>
</evidence>
<evidence type="ECO:0000313" key="5">
    <source>
        <dbReference type="Proteomes" id="UP000636960"/>
    </source>
</evidence>
<evidence type="ECO:0000313" key="4">
    <source>
        <dbReference type="EMBL" id="GIE92970.1"/>
    </source>
</evidence>
<dbReference type="AlphaFoldDB" id="A0A919JQD3"/>
<dbReference type="Proteomes" id="UP000636960">
    <property type="component" value="Unassembled WGS sequence"/>
</dbReference>
<name>A0A919JQD3_9ACTN</name>
<dbReference type="EMBL" id="BOMV01000005">
    <property type="protein sequence ID" value="GIE92970.1"/>
    <property type="molecule type" value="Genomic_DNA"/>
</dbReference>
<dbReference type="InterPro" id="IPR009081">
    <property type="entry name" value="PP-bd_ACP"/>
</dbReference>
<dbReference type="SUPFAM" id="SSF47336">
    <property type="entry name" value="ACP-like"/>
    <property type="match status" value="1"/>
</dbReference>
<evidence type="ECO:0000256" key="2">
    <source>
        <dbReference type="ARBA" id="ARBA00022553"/>
    </source>
</evidence>
<proteinExistence type="predicted"/>
<comment type="caution">
    <text evidence="4">The sequence shown here is derived from an EMBL/GenBank/DDBJ whole genome shotgun (WGS) entry which is preliminary data.</text>
</comment>